<dbReference type="Proteomes" id="UP000178599">
    <property type="component" value="Unassembled WGS sequence"/>
</dbReference>
<organism evidence="2 3">
    <name type="scientific">Candidatus Liptonbacteria bacterium RIFOXYB1_FULL_36_10</name>
    <dbReference type="NCBI Taxonomy" id="1798654"/>
    <lineage>
        <taxon>Bacteria</taxon>
        <taxon>Candidatus Liptoniibacteriota</taxon>
    </lineage>
</organism>
<dbReference type="EMBL" id="MHLE01000044">
    <property type="protein sequence ID" value="OGZ02015.1"/>
    <property type="molecule type" value="Genomic_DNA"/>
</dbReference>
<comment type="caution">
    <text evidence="2">The sequence shown here is derived from an EMBL/GenBank/DDBJ whole genome shotgun (WGS) entry which is preliminary data.</text>
</comment>
<accession>A0A1G2CKV2</accession>
<evidence type="ECO:0000256" key="1">
    <source>
        <dbReference type="SAM" id="Phobius"/>
    </source>
</evidence>
<keyword evidence="1" id="KW-0472">Membrane</keyword>
<protein>
    <recommendedName>
        <fullName evidence="4">Baseplate protein J-like domain-containing protein</fullName>
    </recommendedName>
</protein>
<evidence type="ECO:0008006" key="4">
    <source>
        <dbReference type="Google" id="ProtNLM"/>
    </source>
</evidence>
<gene>
    <name evidence="2" type="ORF">A2390_02455</name>
</gene>
<keyword evidence="1" id="KW-0812">Transmembrane</keyword>
<reference evidence="2 3" key="1">
    <citation type="journal article" date="2016" name="Nat. Commun.">
        <title>Thousands of microbial genomes shed light on interconnected biogeochemical processes in an aquifer system.</title>
        <authorList>
            <person name="Anantharaman K."/>
            <person name="Brown C.T."/>
            <person name="Hug L.A."/>
            <person name="Sharon I."/>
            <person name="Castelle C.J."/>
            <person name="Probst A.J."/>
            <person name="Thomas B.C."/>
            <person name="Singh A."/>
            <person name="Wilkins M.J."/>
            <person name="Karaoz U."/>
            <person name="Brodie E.L."/>
            <person name="Williams K.H."/>
            <person name="Hubbard S.S."/>
            <person name="Banfield J.F."/>
        </authorList>
    </citation>
    <scope>NUCLEOTIDE SEQUENCE [LARGE SCALE GENOMIC DNA]</scope>
</reference>
<sequence>MKKIFFNKNDDASLAVEKILGETAKDIVLVIPKFSRLAESVSNFHLIKREADADNKNLLVESVDENALALAQAANIPGVNPFLSGRRKSMSDIIIPEKTLASINNSKENSSEIEKNKAKKEELIKDLPNDLREEVDFTEMDASRRPRRKKLLLWLLSITVVSAVGLSFLFSYMPSVKISLNLKQTPFEFNEKVKAEKGISEINTENNIIGAEVFSENKNIALSFPASGTKKVEKKASGTVTIFNAYSSEKQALVANTRLLAPDGKIFRLVSAISVPGAKISQGQITPSSISVKVIADKAGEEYNIKPVSRFTIPGFQGSSKYESFYAESKEAMSGGFIGSISFPTDNDIKKVKGEIENKLNEILKGAALAGIPSEFYILDGSSQFTITKMEIGSEVGTDNNFSAVGEAEMKTIAFKKDQLLAFLKDKSEKISGFNIIFSDSSFDFSKIKADFLKGQLEFYPGFKGTSKREIDAEVLKNEIKGKTASHIREYILSLSGIEKAAVSFWPFWISKASENPSRINISFDL</sequence>
<evidence type="ECO:0000313" key="3">
    <source>
        <dbReference type="Proteomes" id="UP000178599"/>
    </source>
</evidence>
<evidence type="ECO:0000313" key="2">
    <source>
        <dbReference type="EMBL" id="OGZ02015.1"/>
    </source>
</evidence>
<keyword evidence="1" id="KW-1133">Transmembrane helix</keyword>
<dbReference type="AlphaFoldDB" id="A0A1G2CKV2"/>
<proteinExistence type="predicted"/>
<name>A0A1G2CKV2_9BACT</name>
<feature type="transmembrane region" description="Helical" evidence="1">
    <location>
        <begin position="151"/>
        <end position="173"/>
    </location>
</feature>